<sequence>MCHSVSLQLYRAHRTLPGERIQEQLCQHRDYKPIFINGAPVERVQSFKYLGVHISSDLTWAAHIQVQTKKARQRLYHLRQLRKFRVSPKILRIFYTGAVESILTQNMTAWFGNSCVKDQKALQRVIRTAERCCRIALPPLQDTYTRRCRTRATQILKDPSHPGNKLFQLLQSGRRFRIIRARTERLKKSFYPQAIRA</sequence>
<reference evidence="2" key="3">
    <citation type="submission" date="2025-09" db="UniProtKB">
        <authorList>
            <consortium name="Ensembl"/>
        </authorList>
    </citation>
    <scope>IDENTIFICATION</scope>
</reference>
<name>A0AAZ1XAU3_OREAU</name>
<protein>
    <recommendedName>
        <fullName evidence="1">Alkylated DNA repair protein AlkB homologue 8 N-terminal domain-containing protein</fullName>
    </recommendedName>
</protein>
<dbReference type="Pfam" id="PF09004">
    <property type="entry name" value="ALKBH8_N"/>
    <property type="match status" value="1"/>
</dbReference>
<dbReference type="GO" id="GO:0016706">
    <property type="term" value="F:2-oxoglutarate-dependent dioxygenase activity"/>
    <property type="evidence" value="ECO:0007669"/>
    <property type="project" value="InterPro"/>
</dbReference>
<proteinExistence type="predicted"/>
<dbReference type="Ensembl" id="ENSOABT00000070326.1">
    <property type="protein sequence ID" value="ENSOABP00000064735.1"/>
    <property type="gene ID" value="ENSOABG00000037576.1"/>
</dbReference>
<reference evidence="2" key="2">
    <citation type="submission" date="2025-08" db="UniProtKB">
        <authorList>
            <consortium name="Ensembl"/>
        </authorList>
    </citation>
    <scope>IDENTIFICATION</scope>
</reference>
<dbReference type="GO" id="GO:0008168">
    <property type="term" value="F:methyltransferase activity"/>
    <property type="evidence" value="ECO:0007669"/>
    <property type="project" value="InterPro"/>
</dbReference>
<evidence type="ECO:0000313" key="2">
    <source>
        <dbReference type="Ensembl" id="ENSOABP00000064735.1"/>
    </source>
</evidence>
<dbReference type="InterPro" id="IPR015095">
    <property type="entry name" value="AlkB_hom8_N"/>
</dbReference>
<organism evidence="2 3">
    <name type="scientific">Oreochromis aureus</name>
    <name type="common">Israeli tilapia</name>
    <name type="synonym">Chromis aureus</name>
    <dbReference type="NCBI Taxonomy" id="47969"/>
    <lineage>
        <taxon>Eukaryota</taxon>
        <taxon>Metazoa</taxon>
        <taxon>Chordata</taxon>
        <taxon>Craniata</taxon>
        <taxon>Vertebrata</taxon>
        <taxon>Euteleostomi</taxon>
        <taxon>Actinopterygii</taxon>
        <taxon>Neopterygii</taxon>
        <taxon>Teleostei</taxon>
        <taxon>Neoteleostei</taxon>
        <taxon>Acanthomorphata</taxon>
        <taxon>Ovalentaria</taxon>
        <taxon>Cichlomorphae</taxon>
        <taxon>Cichliformes</taxon>
        <taxon>Cichlidae</taxon>
        <taxon>African cichlids</taxon>
        <taxon>Pseudocrenilabrinae</taxon>
        <taxon>Oreochromini</taxon>
        <taxon>Oreochromis</taxon>
    </lineage>
</organism>
<evidence type="ECO:0000313" key="3">
    <source>
        <dbReference type="Proteomes" id="UP000472276"/>
    </source>
</evidence>
<accession>A0AAZ1XAU3</accession>
<reference evidence="3" key="1">
    <citation type="submission" date="2020-03" db="EMBL/GenBank/DDBJ databases">
        <title>Evolution of repeat sequences and sex chromosomes of tilapia species revealed by chromosome-level genomes.</title>
        <authorList>
            <person name="Xu L."/>
            <person name="Tao W."/>
            <person name="Wang D."/>
            <person name="Zhou Q."/>
        </authorList>
    </citation>
    <scope>NUCLEOTIDE SEQUENCE [LARGE SCALE GENOMIC DNA]</scope>
    <source>
        <strain evidence="3">Israel</strain>
    </source>
</reference>
<keyword evidence="3" id="KW-1185">Reference proteome</keyword>
<evidence type="ECO:0000259" key="1">
    <source>
        <dbReference type="Pfam" id="PF09004"/>
    </source>
</evidence>
<dbReference type="AlphaFoldDB" id="A0AAZ1XAU3"/>
<dbReference type="Proteomes" id="UP000472276">
    <property type="component" value="Unassembled WGS sequence"/>
</dbReference>
<feature type="domain" description="Alkylated DNA repair protein AlkB homologue 8 N-terminal" evidence="1">
    <location>
        <begin position="60"/>
        <end position="101"/>
    </location>
</feature>